<keyword evidence="2" id="KW-0255">Endonuclease</keyword>
<dbReference type="Gene3D" id="3.40.50.300">
    <property type="entry name" value="P-loop containing nucleotide triphosphate hydrolases"/>
    <property type="match status" value="1"/>
</dbReference>
<protein>
    <submittedName>
        <fullName evidence="2">Endonuclease</fullName>
    </submittedName>
</protein>
<dbReference type="RefSeq" id="WP_001038280.1">
    <property type="nucleotide sequence ID" value="NZ_CHDK01000006.1"/>
</dbReference>
<dbReference type="AlphaFoldDB" id="A0A7Z6RDG9"/>
<keyword evidence="1" id="KW-0175">Coiled coil</keyword>
<comment type="caution">
    <text evidence="2">The sequence shown here is derived from an EMBL/GenBank/DDBJ whole genome shotgun (WGS) entry which is preliminary data.</text>
</comment>
<name>A0A7Z6RDG9_STRAG</name>
<dbReference type="EMBL" id="QHGZ01000068">
    <property type="protein sequence ID" value="RDY86707.1"/>
    <property type="molecule type" value="Genomic_DNA"/>
</dbReference>
<evidence type="ECO:0000313" key="3">
    <source>
        <dbReference type="Proteomes" id="UP000256718"/>
    </source>
</evidence>
<proteinExistence type="predicted"/>
<gene>
    <name evidence="2" type="ORF">C4618_02395</name>
</gene>
<dbReference type="Proteomes" id="UP000256718">
    <property type="component" value="Unassembled WGS sequence"/>
</dbReference>
<accession>A0A7Z6RDG9</accession>
<dbReference type="InterPro" id="IPR027417">
    <property type="entry name" value="P-loop_NTPase"/>
</dbReference>
<feature type="coiled-coil region" evidence="1">
    <location>
        <begin position="229"/>
        <end position="284"/>
    </location>
</feature>
<organism evidence="2 3">
    <name type="scientific">Streptococcus agalactiae</name>
    <dbReference type="NCBI Taxonomy" id="1311"/>
    <lineage>
        <taxon>Bacteria</taxon>
        <taxon>Bacillati</taxon>
        <taxon>Bacillota</taxon>
        <taxon>Bacilli</taxon>
        <taxon>Lactobacillales</taxon>
        <taxon>Streptococcaceae</taxon>
        <taxon>Streptococcus</taxon>
    </lineage>
</organism>
<evidence type="ECO:0000313" key="2">
    <source>
        <dbReference type="EMBL" id="RDY86707.1"/>
    </source>
</evidence>
<sequence>MNKLVIKSLLIVDYENKKANKFRFSDSANLIVSSTNGEGKSSLVKSIYYALGANLKSFPKGWNNSDYIFQLEVSIDDKDFLIKRHNKVISISDNGRVQVFENFKEYSSWFQKKLGMNLELVSKNSDTPSLASVEALLSPMYIDQDKSWDGKLFKDSFEGLGRYKPSDFPKNVIDYYLNISDSKILDKESEKNEYSKQLDLVNGKITQIQSVYETYRSQKNVTETVPKNFEELKKELNFYIRETDKFSKEITEKIGELSKERIKLDILQQDLEELKKLSSKTKKRFSNIKHECVYCHSILTREQSLTRLELADNELAINVRMDEISQQIDKSERKVQEKEGAIERLEEQFYQYHERLAELKQLSNIEEYVNQNVLSELKKLEIQENLEKTKLDSNISELKKEVIKLKKELNQRAKEIEGEYEELKNELSVQIGSAGITDKKFRNFDKLKGSGTNLNKDLLTFFLVYMNLIDSKSNISLPFAIDSFVKNETDEKVLEKMFSAINTKFLNLKSQTFFSVIKDNLKYIDSRVSQVNIESPLLKSEYYDRLSKEIIKS</sequence>
<feature type="coiled-coil region" evidence="1">
    <location>
        <begin position="321"/>
        <end position="362"/>
    </location>
</feature>
<keyword evidence="2" id="KW-0540">Nuclease</keyword>
<reference evidence="2 3" key="1">
    <citation type="journal article" date="2018" name="Emerg. Microbes Infect.">
        <title>Phenotypic and molecular analysis of nontypeable Group B streptococci: identification of cps2a and hybrid cps2a/cps5 Group B streptococcal capsule gene clusters.</title>
        <authorList>
            <person name="Alhhazmi A."/>
            <person name="Tyrrell G.J."/>
        </authorList>
    </citation>
    <scope>NUCLEOTIDE SEQUENCE [LARGE SCALE GENOMIC DNA]</scope>
    <source>
        <strain evidence="2 3">PLGBS17</strain>
    </source>
</reference>
<keyword evidence="2" id="KW-0378">Hydrolase</keyword>
<dbReference type="GO" id="GO:0004519">
    <property type="term" value="F:endonuclease activity"/>
    <property type="evidence" value="ECO:0007669"/>
    <property type="project" value="UniProtKB-KW"/>
</dbReference>
<feature type="coiled-coil region" evidence="1">
    <location>
        <begin position="388"/>
        <end position="426"/>
    </location>
</feature>
<evidence type="ECO:0000256" key="1">
    <source>
        <dbReference type="SAM" id="Coils"/>
    </source>
</evidence>